<dbReference type="NCBIfam" id="NF002367">
    <property type="entry name" value="PRK01346.1-4"/>
    <property type="match status" value="1"/>
</dbReference>
<dbReference type="Pfam" id="PF13527">
    <property type="entry name" value="Acetyltransf_9"/>
    <property type="match status" value="1"/>
</dbReference>
<gene>
    <name evidence="6" type="ORF">ABWK59_16090</name>
</gene>
<feature type="binding site" evidence="4">
    <location>
        <begin position="103"/>
        <end position="108"/>
    </location>
    <ligand>
        <name>acetyl-CoA</name>
        <dbReference type="ChEBI" id="CHEBI:57288"/>
    </ligand>
</feature>
<dbReference type="KEGG" id="kcm:ABWK59_16090"/>
<dbReference type="HAMAP" id="MF_01812">
    <property type="entry name" value="Eis"/>
    <property type="match status" value="1"/>
</dbReference>
<dbReference type="GO" id="GO:0034069">
    <property type="term" value="F:aminoglycoside N-acetyltransferase activity"/>
    <property type="evidence" value="ECO:0007669"/>
    <property type="project" value="TreeGrafter"/>
</dbReference>
<dbReference type="InterPro" id="IPR022902">
    <property type="entry name" value="NAcTrfase_Eis"/>
</dbReference>
<reference evidence="6" key="1">
    <citation type="submission" date="2024-06" db="EMBL/GenBank/DDBJ databases">
        <title>The genome sequences of Kitasatospora sp. strain HUAS MG31.</title>
        <authorList>
            <person name="Mo P."/>
        </authorList>
    </citation>
    <scope>NUCLEOTIDE SEQUENCE</scope>
    <source>
        <strain evidence="6">HUAS MG31</strain>
    </source>
</reference>
<dbReference type="Gene3D" id="3.40.630.30">
    <property type="match status" value="2"/>
</dbReference>
<dbReference type="Gene3D" id="3.30.1050.10">
    <property type="entry name" value="SCP2 sterol-binding domain"/>
    <property type="match status" value="1"/>
</dbReference>
<feature type="domain" description="N-acetyltransferase" evidence="5">
    <location>
        <begin position="14"/>
        <end position="167"/>
    </location>
</feature>
<dbReference type="SUPFAM" id="SSF55718">
    <property type="entry name" value="SCP-like"/>
    <property type="match status" value="1"/>
</dbReference>
<dbReference type="RefSeq" id="WP_354641274.1">
    <property type="nucleotide sequence ID" value="NZ_CP159872.1"/>
</dbReference>
<evidence type="ECO:0000313" key="6">
    <source>
        <dbReference type="EMBL" id="XCM80335.1"/>
    </source>
</evidence>
<protein>
    <submittedName>
        <fullName evidence="6">GNAT family N-acetyltransferase</fullName>
    </submittedName>
</protein>
<dbReference type="InterPro" id="IPR016181">
    <property type="entry name" value="Acyl_CoA_acyltransferase"/>
</dbReference>
<feature type="active site" description="Proton acceptor; via carboxylate" evidence="4">
    <location>
        <position position="428"/>
    </location>
</feature>
<dbReference type="PANTHER" id="PTHR37817:SF1">
    <property type="entry name" value="N-ACETYLTRANSFERASE EIS"/>
    <property type="match status" value="1"/>
</dbReference>
<evidence type="ECO:0000256" key="2">
    <source>
        <dbReference type="ARBA" id="ARBA00022679"/>
    </source>
</evidence>
<keyword evidence="2 4" id="KW-0808">Transferase</keyword>
<comment type="caution">
    <text evidence="4">Lacks conserved residue(s) required for the propagation of feature annotation.</text>
</comment>
<evidence type="ECO:0000259" key="5">
    <source>
        <dbReference type="PROSITE" id="PS51186"/>
    </source>
</evidence>
<comment type="subunit">
    <text evidence="4">Homohexamer; trimer of dimers.</text>
</comment>
<comment type="similarity">
    <text evidence="1 4">Belongs to the acetyltransferase Eis family.</text>
</comment>
<dbReference type="Pfam" id="PF13530">
    <property type="entry name" value="SCP2_2"/>
    <property type="match status" value="1"/>
</dbReference>
<evidence type="ECO:0000256" key="4">
    <source>
        <dbReference type="HAMAP-Rule" id="MF_01812"/>
    </source>
</evidence>
<proteinExistence type="inferred from homology"/>
<name>A0AAU8JZ03_9ACTN</name>
<dbReference type="InterPro" id="IPR051554">
    <property type="entry name" value="Acetyltransferase_Eis"/>
</dbReference>
<accession>A0AAU8JZ03</accession>
<dbReference type="GO" id="GO:0030649">
    <property type="term" value="P:aminoglycoside antibiotic catabolic process"/>
    <property type="evidence" value="ECO:0007669"/>
    <property type="project" value="TreeGrafter"/>
</dbReference>
<organism evidence="6">
    <name type="scientific">Kitasatospora camelliae</name>
    <dbReference type="NCBI Taxonomy" id="3156397"/>
    <lineage>
        <taxon>Bacteria</taxon>
        <taxon>Bacillati</taxon>
        <taxon>Actinomycetota</taxon>
        <taxon>Actinomycetes</taxon>
        <taxon>Kitasatosporales</taxon>
        <taxon>Streptomycetaceae</taxon>
        <taxon>Kitasatospora</taxon>
    </lineage>
</organism>
<evidence type="ECO:0000256" key="3">
    <source>
        <dbReference type="ARBA" id="ARBA00023315"/>
    </source>
</evidence>
<dbReference type="EMBL" id="CP159872">
    <property type="protein sequence ID" value="XCM80335.1"/>
    <property type="molecule type" value="Genomic_DNA"/>
</dbReference>
<dbReference type="AlphaFoldDB" id="A0AAU8JZ03"/>
<dbReference type="InterPro" id="IPR036527">
    <property type="entry name" value="SCP2_sterol-bd_dom_sf"/>
</dbReference>
<dbReference type="InterPro" id="IPR041380">
    <property type="entry name" value="Acetyltransf_17"/>
</dbReference>
<dbReference type="SUPFAM" id="SSF55729">
    <property type="entry name" value="Acyl-CoA N-acyltransferases (Nat)"/>
    <property type="match status" value="1"/>
</dbReference>
<sequence length="428" mass="46715">MGTSAAANGQDQQIEVRAVTEDELPVWDRAIARGFLRPHVGDGTEYRKLIFEPGRMLAAFDHTDGGRAVATFRSFDQELTVPGGATLPVDAITAVTVNSTHRRRGLLSRMMRHDLVAARERGSAAAILIAAEYNIYGRFGFGPATRANGWRIDVQRSGGLRPDLPVPDGGRIDFVTLEEIRKIGPDLHERWRLTQPGAIGPRADYWWKLNTGEVTLPGYDWKEPFVAVHRDAGGTATGLVGYTVDDDWDGSYPNCTLTVTEFLALDRPTANALLRLVFSVDWVRRITIANRGVDDPLPLLLNDPRGAVPHEENADFMWLRLLDVPAAFGARRYAAPGRVVLEVTDPEGYAAGRWALEADADGTGRCTPTGEEPDLALGAPQFASLYLGTETASRLAAAALLREIRPGAAAAADLMLRMPIQPWNPDGF</sequence>
<feature type="active site" description="Proton donor" evidence="4">
    <location>
        <position position="136"/>
    </location>
</feature>
<dbReference type="Pfam" id="PF17668">
    <property type="entry name" value="Acetyltransf_17"/>
    <property type="match status" value="1"/>
</dbReference>
<dbReference type="InterPro" id="IPR000182">
    <property type="entry name" value="GNAT_dom"/>
</dbReference>
<dbReference type="InterPro" id="IPR025559">
    <property type="entry name" value="Eis_dom"/>
</dbReference>
<dbReference type="PANTHER" id="PTHR37817">
    <property type="entry name" value="N-ACETYLTRANSFERASE EIS"/>
    <property type="match status" value="1"/>
</dbReference>
<feature type="binding site" evidence="4">
    <location>
        <begin position="95"/>
        <end position="97"/>
    </location>
    <ligand>
        <name>acetyl-CoA</name>
        <dbReference type="ChEBI" id="CHEBI:57288"/>
    </ligand>
</feature>
<evidence type="ECO:0000256" key="1">
    <source>
        <dbReference type="ARBA" id="ARBA00009213"/>
    </source>
</evidence>
<dbReference type="PROSITE" id="PS51186">
    <property type="entry name" value="GNAT"/>
    <property type="match status" value="1"/>
</dbReference>
<keyword evidence="3 4" id="KW-0012">Acyltransferase</keyword>